<feature type="compositionally biased region" description="Basic and acidic residues" evidence="1">
    <location>
        <begin position="11"/>
        <end position="31"/>
    </location>
</feature>
<sequence>MDTARMCCRVGTEERRQEATDARKTDGVDQRGQDIHLNAEIQNSGERREYVISPGDVPLKDVAGSLCRVTPGLLCLLSNVMSHPPAPPPVSRQLDVGRPPESASRSRASLRAA</sequence>
<accession>A0A9Q1IEP9</accession>
<feature type="region of interest" description="Disordered" evidence="1">
    <location>
        <begin position="1"/>
        <end position="31"/>
    </location>
</feature>
<comment type="caution">
    <text evidence="2">The sequence shown here is derived from an EMBL/GenBank/DDBJ whole genome shotgun (WGS) entry which is preliminary data.</text>
</comment>
<evidence type="ECO:0000256" key="1">
    <source>
        <dbReference type="SAM" id="MobiDB-lite"/>
    </source>
</evidence>
<organism evidence="2 3">
    <name type="scientific">Synaphobranchus kaupii</name>
    <name type="common">Kaup's arrowtooth eel</name>
    <dbReference type="NCBI Taxonomy" id="118154"/>
    <lineage>
        <taxon>Eukaryota</taxon>
        <taxon>Metazoa</taxon>
        <taxon>Chordata</taxon>
        <taxon>Craniata</taxon>
        <taxon>Vertebrata</taxon>
        <taxon>Euteleostomi</taxon>
        <taxon>Actinopterygii</taxon>
        <taxon>Neopterygii</taxon>
        <taxon>Teleostei</taxon>
        <taxon>Anguilliformes</taxon>
        <taxon>Synaphobranchidae</taxon>
        <taxon>Synaphobranchus</taxon>
    </lineage>
</organism>
<feature type="region of interest" description="Disordered" evidence="1">
    <location>
        <begin position="79"/>
        <end position="113"/>
    </location>
</feature>
<feature type="compositionally biased region" description="Low complexity" evidence="1">
    <location>
        <begin position="102"/>
        <end position="113"/>
    </location>
</feature>
<reference evidence="2" key="1">
    <citation type="journal article" date="2023" name="Science">
        <title>Genome structures resolve the early diversification of teleost fishes.</title>
        <authorList>
            <person name="Parey E."/>
            <person name="Louis A."/>
            <person name="Montfort J."/>
            <person name="Bouchez O."/>
            <person name="Roques C."/>
            <person name="Iampietro C."/>
            <person name="Lluch J."/>
            <person name="Castinel A."/>
            <person name="Donnadieu C."/>
            <person name="Desvignes T."/>
            <person name="Floi Bucao C."/>
            <person name="Jouanno E."/>
            <person name="Wen M."/>
            <person name="Mejri S."/>
            <person name="Dirks R."/>
            <person name="Jansen H."/>
            <person name="Henkel C."/>
            <person name="Chen W.J."/>
            <person name="Zahm M."/>
            <person name="Cabau C."/>
            <person name="Klopp C."/>
            <person name="Thompson A.W."/>
            <person name="Robinson-Rechavi M."/>
            <person name="Braasch I."/>
            <person name="Lecointre G."/>
            <person name="Bobe J."/>
            <person name="Postlethwait J.H."/>
            <person name="Berthelot C."/>
            <person name="Roest Crollius H."/>
            <person name="Guiguen Y."/>
        </authorList>
    </citation>
    <scope>NUCLEOTIDE SEQUENCE</scope>
    <source>
        <strain evidence="2">WJC10195</strain>
    </source>
</reference>
<keyword evidence="3" id="KW-1185">Reference proteome</keyword>
<dbReference type="EMBL" id="JAINUF010000019">
    <property type="protein sequence ID" value="KAJ8336886.1"/>
    <property type="molecule type" value="Genomic_DNA"/>
</dbReference>
<gene>
    <name evidence="2" type="ORF">SKAU_G00381060</name>
</gene>
<evidence type="ECO:0000313" key="2">
    <source>
        <dbReference type="EMBL" id="KAJ8336886.1"/>
    </source>
</evidence>
<protein>
    <submittedName>
        <fullName evidence="2">Uncharacterized protein</fullName>
    </submittedName>
</protein>
<proteinExistence type="predicted"/>
<dbReference type="Proteomes" id="UP001152622">
    <property type="component" value="Chromosome 19"/>
</dbReference>
<evidence type="ECO:0000313" key="3">
    <source>
        <dbReference type="Proteomes" id="UP001152622"/>
    </source>
</evidence>
<dbReference type="AlphaFoldDB" id="A0A9Q1IEP9"/>
<name>A0A9Q1IEP9_SYNKA</name>